<dbReference type="PANTHER" id="PTHR30203">
    <property type="entry name" value="OUTER MEMBRANE CATION EFFLUX PROTEIN"/>
    <property type="match status" value="1"/>
</dbReference>
<keyword evidence="2" id="KW-0732">Signal</keyword>
<evidence type="ECO:0000313" key="3">
    <source>
        <dbReference type="EMBL" id="XAE44806.1"/>
    </source>
</evidence>
<dbReference type="SUPFAM" id="SSF56954">
    <property type="entry name" value="Outer membrane efflux proteins (OEP)"/>
    <property type="match status" value="1"/>
</dbReference>
<dbReference type="InterPro" id="IPR010131">
    <property type="entry name" value="MdtP/NodT-like"/>
</dbReference>
<gene>
    <name evidence="3" type="ORF">AAC691_10475</name>
</gene>
<dbReference type="Gene3D" id="2.20.200.10">
    <property type="entry name" value="Outer membrane efflux proteins (OEP)"/>
    <property type="match status" value="1"/>
</dbReference>
<organism evidence="3 4">
    <name type="scientific">Nguyenibacter vanlangensis</name>
    <dbReference type="NCBI Taxonomy" id="1216886"/>
    <lineage>
        <taxon>Bacteria</taxon>
        <taxon>Pseudomonadati</taxon>
        <taxon>Pseudomonadota</taxon>
        <taxon>Alphaproteobacteria</taxon>
        <taxon>Acetobacterales</taxon>
        <taxon>Acetobacteraceae</taxon>
        <taxon>Nguyenibacter</taxon>
    </lineage>
</organism>
<evidence type="ECO:0000313" key="4">
    <source>
        <dbReference type="Proteomes" id="UP001449795"/>
    </source>
</evidence>
<feature type="signal peptide" evidence="2">
    <location>
        <begin position="1"/>
        <end position="25"/>
    </location>
</feature>
<evidence type="ECO:0000256" key="1">
    <source>
        <dbReference type="ARBA" id="ARBA00007613"/>
    </source>
</evidence>
<dbReference type="Proteomes" id="UP001449795">
    <property type="component" value="Chromosome"/>
</dbReference>
<name>A0ABZ3DBE0_9PROT</name>
<keyword evidence="2" id="KW-0449">Lipoprotein</keyword>
<protein>
    <submittedName>
        <fullName evidence="3">Efflux transporter outer membrane subunit</fullName>
    </submittedName>
</protein>
<keyword evidence="2" id="KW-0472">Membrane</keyword>
<dbReference type="RefSeq" id="WP_342630011.1">
    <property type="nucleotide sequence ID" value="NZ_CP152276.1"/>
</dbReference>
<proteinExistence type="inferred from homology"/>
<keyword evidence="2" id="KW-1134">Transmembrane beta strand</keyword>
<keyword evidence="2" id="KW-0564">Palmitate</keyword>
<keyword evidence="2" id="KW-0812">Transmembrane</keyword>
<feature type="chain" id="PRO_5045014477" evidence="2">
    <location>
        <begin position="26"/>
        <end position="473"/>
    </location>
</feature>
<comment type="similarity">
    <text evidence="1 2">Belongs to the outer membrane factor (OMF) (TC 1.B.17) family.</text>
</comment>
<comment type="subcellular location">
    <subcellularLocation>
        <location evidence="2">Cell membrane</location>
        <topology evidence="2">Lipid-anchor</topology>
    </subcellularLocation>
</comment>
<dbReference type="Pfam" id="PF02321">
    <property type="entry name" value="OEP"/>
    <property type="match status" value="2"/>
</dbReference>
<evidence type="ECO:0000256" key="2">
    <source>
        <dbReference type="RuleBase" id="RU362097"/>
    </source>
</evidence>
<reference evidence="3 4" key="1">
    <citation type="submission" date="2024-04" db="EMBL/GenBank/DDBJ databases">
        <title>Complete genome sequence of Nguyenibacter vanlangesis HBCM-1154, a strain capable of nitrogen fixation, IAA production, and phosphorus solubilization isolated from sugarcane soil.</title>
        <authorList>
            <person name="MY HANH P."/>
        </authorList>
    </citation>
    <scope>NUCLEOTIDE SEQUENCE [LARGE SCALE GENOMIC DNA]</scope>
    <source>
        <strain evidence="3 4">HBCM 1154</strain>
    </source>
</reference>
<dbReference type="InterPro" id="IPR003423">
    <property type="entry name" value="OMP_efflux"/>
</dbReference>
<sequence>MTHAPAARAAIRLMPALLAMPVLLAGCDLAPRYAPAAMPVPAAFKEQAGWIQATPQDAAPKGAWWRMFRDPDLDRLEDAVTAANQDLRIAVAQFDEARADARTAQADYYPTLDLNGAWSRNGLSGAVANVFRNRTFNNYSLGLDLQYEVDVWGRVRNQARAGRARAAASAGDLASVALSLHAELATDYILLRGYDAQQDVLDRTVRNDRHALDLTQAQFDVGYIAQPDLSAAQAQLQSVITQQTDNRLKRATLEHAIAVLTGQPPAVFSLPPRPLPADPPGIAPGLPATLLQRRPDIAAAERRVVAANAEIGVARAAYFPALTFDALMGVQAAMPNHLLSAPAQAWSFGPQAVLNLFDGGRRAALNAHAGAAHDETVARYRQTVLDAWRDVEDALAALRHLAEESVSQHEAVLAAADATHRAGQLGTGGLANDYSVIVARNIELSDRLSEVDIATRRLAAYVALVKALGGGWR</sequence>
<dbReference type="Gene3D" id="1.20.1600.10">
    <property type="entry name" value="Outer membrane efflux proteins (OEP)"/>
    <property type="match status" value="1"/>
</dbReference>
<keyword evidence="4" id="KW-1185">Reference proteome</keyword>
<dbReference type="NCBIfam" id="TIGR01845">
    <property type="entry name" value="outer_NodT"/>
    <property type="match status" value="1"/>
</dbReference>
<dbReference type="PANTHER" id="PTHR30203:SF33">
    <property type="entry name" value="BLR4455 PROTEIN"/>
    <property type="match status" value="1"/>
</dbReference>
<dbReference type="EMBL" id="CP152276">
    <property type="protein sequence ID" value="XAE44806.1"/>
    <property type="molecule type" value="Genomic_DNA"/>
</dbReference>
<accession>A0ABZ3DBE0</accession>